<comment type="similarity">
    <text evidence="6">Belongs to the short-chain dehydrogenases/reductases (SDR) family. FolM subfamily.</text>
</comment>
<comment type="catalytic activity">
    <reaction evidence="10">
        <text>(6S)-5,6,7,8-tetrahydrofolate + NADP(+) = 7,8-dihydrofolate + NADPH + H(+)</text>
        <dbReference type="Rhea" id="RHEA:15009"/>
        <dbReference type="ChEBI" id="CHEBI:15378"/>
        <dbReference type="ChEBI" id="CHEBI:57451"/>
        <dbReference type="ChEBI" id="CHEBI:57453"/>
        <dbReference type="ChEBI" id="CHEBI:57783"/>
        <dbReference type="ChEBI" id="CHEBI:58349"/>
        <dbReference type="EC" id="1.5.1.3"/>
    </reaction>
</comment>
<evidence type="ECO:0000256" key="1">
    <source>
        <dbReference type="ARBA" id="ARBA00012856"/>
    </source>
</evidence>
<dbReference type="EMBL" id="BBMR01000007">
    <property type="protein sequence ID" value="GAL20914.1"/>
    <property type="molecule type" value="Genomic_DNA"/>
</dbReference>
<keyword evidence="4" id="KW-0560">Oxidoreductase</keyword>
<evidence type="ECO:0000256" key="9">
    <source>
        <dbReference type="ARBA" id="ARBA00042299"/>
    </source>
</evidence>
<dbReference type="InterPro" id="IPR002347">
    <property type="entry name" value="SDR_fam"/>
</dbReference>
<evidence type="ECO:0000256" key="8">
    <source>
        <dbReference type="ARBA" id="ARBA00039631"/>
    </source>
</evidence>
<dbReference type="SUPFAM" id="SSF51735">
    <property type="entry name" value="NAD(P)-binding Rossmann-fold domains"/>
    <property type="match status" value="1"/>
</dbReference>
<proteinExistence type="inferred from homology"/>
<evidence type="ECO:0000256" key="10">
    <source>
        <dbReference type="ARBA" id="ARBA00048873"/>
    </source>
</evidence>
<dbReference type="PRINTS" id="PR00081">
    <property type="entry name" value="GDHRDH"/>
</dbReference>
<dbReference type="InterPro" id="IPR036291">
    <property type="entry name" value="NAD(P)-bd_dom_sf"/>
</dbReference>
<dbReference type="EC" id="1.5.1.50" evidence="7"/>
<dbReference type="PANTHER" id="PTHR43639">
    <property type="entry name" value="OXIDOREDUCTASE, SHORT-CHAIN DEHYDROGENASE/REDUCTASE FAMILY (AFU_ORTHOLOGUE AFUA_5G02870)"/>
    <property type="match status" value="1"/>
</dbReference>
<evidence type="ECO:0000256" key="3">
    <source>
        <dbReference type="ARBA" id="ARBA00022857"/>
    </source>
</evidence>
<reference evidence="12 13" key="1">
    <citation type="submission" date="2014-09" db="EMBL/GenBank/DDBJ databases">
        <title>Vibrio maritimus JCM 19235. (C45) whole genome shotgun sequence.</title>
        <authorList>
            <person name="Sawabe T."/>
            <person name="Meirelles P."/>
            <person name="Nakanishi M."/>
            <person name="Sayaka M."/>
            <person name="Hattori M."/>
            <person name="Ohkuma M."/>
        </authorList>
    </citation>
    <scope>NUCLEOTIDE SEQUENCE [LARGE SCALE GENOMIC DNA]</scope>
    <source>
        <strain evidence="13">JCM19235</strain>
    </source>
</reference>
<comment type="function">
    <text evidence="5">Catalyzes the reduction of dihydromonapterin to tetrahydromonapterin. Also has lower activity with dihydrofolate.</text>
</comment>
<evidence type="ECO:0000256" key="7">
    <source>
        <dbReference type="ARBA" id="ARBA00039145"/>
    </source>
</evidence>
<accession>A0A090S337</accession>
<keyword evidence="3" id="KW-0521">NADP</keyword>
<dbReference type="InterPro" id="IPR020904">
    <property type="entry name" value="Sc_DH/Rdtase_CS"/>
</dbReference>
<name>A0A090S337_9VIBR</name>
<evidence type="ECO:0000313" key="13">
    <source>
        <dbReference type="Proteomes" id="UP000029228"/>
    </source>
</evidence>
<comment type="caution">
    <text evidence="12">The sequence shown here is derived from an EMBL/GenBank/DDBJ whole genome shotgun (WGS) entry which is preliminary data.</text>
</comment>
<dbReference type="EC" id="1.5.1.3" evidence="1"/>
<dbReference type="AlphaFoldDB" id="A0A090S337"/>
<dbReference type="Proteomes" id="UP000029228">
    <property type="component" value="Unassembled WGS sequence"/>
</dbReference>
<dbReference type="Pfam" id="PF13561">
    <property type="entry name" value="adh_short_C2"/>
    <property type="match status" value="1"/>
</dbReference>
<sequence length="238" mass="26549">MSETILVTGVGKRLGFALAQQLLSDGYRVVGTYRTDYPQLQHLRDNGADLQQVDFYQENSLEAFLNYVGQEYKVLRAIIHNASDWKPESKESPTEDAAHIINQMMTIHATVPYLVNLTLKDHLMSGDTTSDIIHISDYVAEKGSKKHIAYAASKSALNNLTLSFSAMLAPKVKVNTISPAMLKFNEHDDEEYKAKALRKALIPAEAGFEEVIDGIKFVLASHYMTGRTLHLDGGRHLK</sequence>
<dbReference type="OrthoDB" id="9793499at2"/>
<evidence type="ECO:0000256" key="4">
    <source>
        <dbReference type="ARBA" id="ARBA00023002"/>
    </source>
</evidence>
<dbReference type="PROSITE" id="PS00061">
    <property type="entry name" value="ADH_SHORT"/>
    <property type="match status" value="1"/>
</dbReference>
<dbReference type="GO" id="GO:0006730">
    <property type="term" value="P:one-carbon metabolic process"/>
    <property type="evidence" value="ECO:0007669"/>
    <property type="project" value="UniProtKB-KW"/>
</dbReference>
<keyword evidence="13" id="KW-1185">Reference proteome</keyword>
<protein>
    <recommendedName>
        <fullName evidence="8">Dihydromonapterin reductase</fullName>
        <ecNumber evidence="1">1.5.1.3</ecNumber>
        <ecNumber evidence="7">1.5.1.50</ecNumber>
    </recommendedName>
    <alternativeName>
        <fullName evidence="9">Dihydrofolate reductase</fullName>
    </alternativeName>
</protein>
<dbReference type="Gene3D" id="3.40.50.720">
    <property type="entry name" value="NAD(P)-binding Rossmann-like Domain"/>
    <property type="match status" value="1"/>
</dbReference>
<dbReference type="NCBIfam" id="NF005066">
    <property type="entry name" value="PRK06483.1"/>
    <property type="match status" value="1"/>
</dbReference>
<dbReference type="PANTHER" id="PTHR43639:SF6">
    <property type="entry name" value="DIHYDROMONAPTERIN REDUCTASE"/>
    <property type="match status" value="1"/>
</dbReference>
<keyword evidence="2" id="KW-0554">One-carbon metabolism</keyword>
<dbReference type="STRING" id="990268.JCM19235_189"/>
<comment type="catalytic activity">
    <reaction evidence="11">
        <text>7,8-dihydromonapterin + NADPH + H(+) = 5,6,7,8-tetrahydromonapterin + NADP(+)</text>
        <dbReference type="Rhea" id="RHEA:34847"/>
        <dbReference type="ChEBI" id="CHEBI:15378"/>
        <dbReference type="ChEBI" id="CHEBI:57783"/>
        <dbReference type="ChEBI" id="CHEBI:58349"/>
        <dbReference type="ChEBI" id="CHEBI:71175"/>
        <dbReference type="ChEBI" id="CHEBI:71177"/>
        <dbReference type="EC" id="1.5.1.50"/>
    </reaction>
</comment>
<gene>
    <name evidence="12" type="ORF">JCM19235_189</name>
</gene>
<evidence type="ECO:0000256" key="11">
    <source>
        <dbReference type="ARBA" id="ARBA00049376"/>
    </source>
</evidence>
<evidence type="ECO:0000256" key="5">
    <source>
        <dbReference type="ARBA" id="ARBA00037508"/>
    </source>
</evidence>
<evidence type="ECO:0000256" key="6">
    <source>
        <dbReference type="ARBA" id="ARBA00038212"/>
    </source>
</evidence>
<organism evidence="12 13">
    <name type="scientific">Vibrio maritimus</name>
    <dbReference type="NCBI Taxonomy" id="990268"/>
    <lineage>
        <taxon>Bacteria</taxon>
        <taxon>Pseudomonadati</taxon>
        <taxon>Pseudomonadota</taxon>
        <taxon>Gammaproteobacteria</taxon>
        <taxon>Vibrionales</taxon>
        <taxon>Vibrionaceae</taxon>
        <taxon>Vibrio</taxon>
    </lineage>
</organism>
<dbReference type="GO" id="GO:0004146">
    <property type="term" value="F:dihydrofolate reductase activity"/>
    <property type="evidence" value="ECO:0007669"/>
    <property type="project" value="UniProtKB-EC"/>
</dbReference>
<evidence type="ECO:0000256" key="2">
    <source>
        <dbReference type="ARBA" id="ARBA00022563"/>
    </source>
</evidence>
<evidence type="ECO:0000313" key="12">
    <source>
        <dbReference type="EMBL" id="GAL20914.1"/>
    </source>
</evidence>